<dbReference type="Proteomes" id="UP001162162">
    <property type="component" value="Unassembled WGS sequence"/>
</dbReference>
<sequence>MNSAKTRLNETTWYIDVPPQAVAESVTEMSPAIAQQTEKKLSETVMAMLEHFKQPDPIGLPGVPVPDPMDIPNMKHSFSVGRMQFFNVKLYGLKQFRIHHINADISAMKVEAALTIDKLDVKGNYTLSTWLSRAKGPFTVKLYQVYVVAIASLEVSRNGTLEAQDMDMDIKFQNIEMDFQGLGFFC</sequence>
<evidence type="ECO:0000313" key="2">
    <source>
        <dbReference type="Proteomes" id="UP001162162"/>
    </source>
</evidence>
<comment type="caution">
    <text evidence="1">The sequence shown here is derived from an EMBL/GenBank/DDBJ whole genome shotgun (WGS) entry which is preliminary data.</text>
</comment>
<proteinExistence type="predicted"/>
<organism evidence="1 2">
    <name type="scientific">Aromia moschata</name>
    <dbReference type="NCBI Taxonomy" id="1265417"/>
    <lineage>
        <taxon>Eukaryota</taxon>
        <taxon>Metazoa</taxon>
        <taxon>Ecdysozoa</taxon>
        <taxon>Arthropoda</taxon>
        <taxon>Hexapoda</taxon>
        <taxon>Insecta</taxon>
        <taxon>Pterygota</taxon>
        <taxon>Neoptera</taxon>
        <taxon>Endopterygota</taxon>
        <taxon>Coleoptera</taxon>
        <taxon>Polyphaga</taxon>
        <taxon>Cucujiformia</taxon>
        <taxon>Chrysomeloidea</taxon>
        <taxon>Cerambycidae</taxon>
        <taxon>Cerambycinae</taxon>
        <taxon>Callichromatini</taxon>
        <taxon>Aromia</taxon>
    </lineage>
</organism>
<dbReference type="PANTHER" id="PTHR11008:SF13">
    <property type="entry name" value="FI04421P"/>
    <property type="match status" value="1"/>
</dbReference>
<dbReference type="InterPro" id="IPR038606">
    <property type="entry name" value="To_sf"/>
</dbReference>
<dbReference type="Gene3D" id="3.15.10.30">
    <property type="entry name" value="Haemolymph juvenile hormone binding protein"/>
    <property type="match status" value="1"/>
</dbReference>
<dbReference type="InterPro" id="IPR010562">
    <property type="entry name" value="Haemolymph_juvenile_hormone-bd"/>
</dbReference>
<reference evidence="1" key="1">
    <citation type="journal article" date="2023" name="Insect Mol. Biol.">
        <title>Genome sequencing provides insights into the evolution of gene families encoding plant cell wall-degrading enzymes in longhorned beetles.</title>
        <authorList>
            <person name="Shin N.R."/>
            <person name="Okamura Y."/>
            <person name="Kirsch R."/>
            <person name="Pauchet Y."/>
        </authorList>
    </citation>
    <scope>NUCLEOTIDE SEQUENCE</scope>
    <source>
        <strain evidence="1">AMC_N1</strain>
    </source>
</reference>
<dbReference type="Pfam" id="PF06585">
    <property type="entry name" value="JHBP"/>
    <property type="match status" value="1"/>
</dbReference>
<dbReference type="EMBL" id="JAPWTK010000064">
    <property type="protein sequence ID" value="KAJ8952820.1"/>
    <property type="molecule type" value="Genomic_DNA"/>
</dbReference>
<gene>
    <name evidence="1" type="ORF">NQ318_008141</name>
</gene>
<dbReference type="AlphaFoldDB" id="A0AAV8YMU4"/>
<keyword evidence="2" id="KW-1185">Reference proteome</keyword>
<dbReference type="PANTHER" id="PTHR11008">
    <property type="entry name" value="PROTEIN TAKEOUT-LIKE PROTEIN"/>
    <property type="match status" value="1"/>
</dbReference>
<accession>A0AAV8YMU4</accession>
<evidence type="ECO:0000313" key="1">
    <source>
        <dbReference type="EMBL" id="KAJ8952820.1"/>
    </source>
</evidence>
<protein>
    <submittedName>
        <fullName evidence="1">Uncharacterized protein</fullName>
    </submittedName>
</protein>
<name>A0AAV8YMU4_9CUCU</name>